<dbReference type="RefSeq" id="WP_173416518.1">
    <property type="nucleotide sequence ID" value="NZ_CP054139.1"/>
</dbReference>
<reference evidence="3 4" key="1">
    <citation type="submission" date="2020-05" db="EMBL/GenBank/DDBJ databases">
        <title>Mucilaginibacter mali sp. nov.</title>
        <authorList>
            <person name="Kim H.S."/>
            <person name="Lee K.C."/>
            <person name="Suh M.K."/>
            <person name="Kim J.-S."/>
            <person name="Han K.-I."/>
            <person name="Eom M.K."/>
            <person name="Shin Y.K."/>
            <person name="Lee J.-S."/>
        </authorList>
    </citation>
    <scope>NUCLEOTIDE SEQUENCE [LARGE SCALE GENOMIC DNA]</scope>
    <source>
        <strain evidence="3 4">G2-14</strain>
    </source>
</reference>
<proteinExistence type="predicted"/>
<dbReference type="SMART" id="SM00867">
    <property type="entry name" value="YceI"/>
    <property type="match status" value="1"/>
</dbReference>
<accession>A0A7D4PWK8</accession>
<dbReference type="InterPro" id="IPR007372">
    <property type="entry name" value="Lipid/polyisoprenoid-bd_YceI"/>
</dbReference>
<dbReference type="EMBL" id="CP054139">
    <property type="protein sequence ID" value="QKJ31863.1"/>
    <property type="molecule type" value="Genomic_DNA"/>
</dbReference>
<dbReference type="Gene3D" id="2.40.128.110">
    <property type="entry name" value="Lipid/polyisoprenoid-binding, YceI-like"/>
    <property type="match status" value="1"/>
</dbReference>
<dbReference type="Proteomes" id="UP000505355">
    <property type="component" value="Chromosome"/>
</dbReference>
<evidence type="ECO:0000259" key="2">
    <source>
        <dbReference type="SMART" id="SM00867"/>
    </source>
</evidence>
<feature type="chain" id="PRO_5028877319" evidence="1">
    <location>
        <begin position="20"/>
        <end position="178"/>
    </location>
</feature>
<organism evidence="3 4">
    <name type="scientific">Mucilaginibacter mali</name>
    <dbReference type="NCBI Taxonomy" id="2740462"/>
    <lineage>
        <taxon>Bacteria</taxon>
        <taxon>Pseudomonadati</taxon>
        <taxon>Bacteroidota</taxon>
        <taxon>Sphingobacteriia</taxon>
        <taxon>Sphingobacteriales</taxon>
        <taxon>Sphingobacteriaceae</taxon>
        <taxon>Mucilaginibacter</taxon>
    </lineage>
</organism>
<evidence type="ECO:0000313" key="3">
    <source>
        <dbReference type="EMBL" id="QKJ31863.1"/>
    </source>
</evidence>
<dbReference type="InterPro" id="IPR036761">
    <property type="entry name" value="TTHA0802/YceI-like_sf"/>
</dbReference>
<dbReference type="KEGG" id="mmab:HQ865_19545"/>
<name>A0A7D4PWK8_9SPHI</name>
<dbReference type="PANTHER" id="PTHR34406">
    <property type="entry name" value="PROTEIN YCEI"/>
    <property type="match status" value="1"/>
</dbReference>
<dbReference type="AlphaFoldDB" id="A0A7D4PWK8"/>
<dbReference type="PANTHER" id="PTHR34406:SF1">
    <property type="entry name" value="PROTEIN YCEI"/>
    <property type="match status" value="1"/>
</dbReference>
<feature type="domain" description="Lipid/polyisoprenoid-binding YceI-like" evidence="2">
    <location>
        <begin position="22"/>
        <end position="176"/>
    </location>
</feature>
<feature type="signal peptide" evidence="1">
    <location>
        <begin position="1"/>
        <end position="19"/>
    </location>
</feature>
<keyword evidence="1" id="KW-0732">Signal</keyword>
<dbReference type="Pfam" id="PF04264">
    <property type="entry name" value="YceI"/>
    <property type="match status" value="1"/>
</dbReference>
<gene>
    <name evidence="3" type="ORF">HQ865_19545</name>
</gene>
<sequence>MKKFILLAIAAAFANLAPAQTKHKVTASTITFKIKNMGINTGGNISGLVADINFSKDRPEASSIEASVDAGTLNTDNDMRDKHIKSEDYFDAAKYPKITMKSTSIKHRSGNNFVGTFNVTIKDKTKSIDVPFTYVVNGNTAEFKGSLKIQRTDFGIGSSGLVLANEATIDIDVQTTPS</sequence>
<dbReference type="SUPFAM" id="SSF101874">
    <property type="entry name" value="YceI-like"/>
    <property type="match status" value="1"/>
</dbReference>
<evidence type="ECO:0000313" key="4">
    <source>
        <dbReference type="Proteomes" id="UP000505355"/>
    </source>
</evidence>
<evidence type="ECO:0000256" key="1">
    <source>
        <dbReference type="SAM" id="SignalP"/>
    </source>
</evidence>
<protein>
    <submittedName>
        <fullName evidence="3">YceI family protein</fullName>
    </submittedName>
</protein>
<keyword evidence="4" id="KW-1185">Reference proteome</keyword>